<comment type="caution">
    <text evidence="2">The sequence shown here is derived from an EMBL/GenBank/DDBJ whole genome shotgun (WGS) entry which is preliminary data.</text>
</comment>
<dbReference type="AlphaFoldDB" id="X1UDZ2"/>
<evidence type="ECO:0000313" key="2">
    <source>
        <dbReference type="EMBL" id="GAJ15724.1"/>
    </source>
</evidence>
<reference evidence="2" key="1">
    <citation type="journal article" date="2014" name="Front. Microbiol.">
        <title>High frequency of phylogenetically diverse reductive dehalogenase-homologous genes in deep subseafloor sedimentary metagenomes.</title>
        <authorList>
            <person name="Kawai M."/>
            <person name="Futagami T."/>
            <person name="Toyoda A."/>
            <person name="Takaki Y."/>
            <person name="Nishi S."/>
            <person name="Hori S."/>
            <person name="Arai W."/>
            <person name="Tsubouchi T."/>
            <person name="Morono Y."/>
            <person name="Uchiyama I."/>
            <person name="Ito T."/>
            <person name="Fujiyama A."/>
            <person name="Inagaki F."/>
            <person name="Takami H."/>
        </authorList>
    </citation>
    <scope>NUCLEOTIDE SEQUENCE</scope>
    <source>
        <strain evidence="2">Expedition CK06-06</strain>
    </source>
</reference>
<dbReference type="EMBL" id="BARW01027469">
    <property type="protein sequence ID" value="GAJ15724.1"/>
    <property type="molecule type" value="Genomic_DNA"/>
</dbReference>
<name>X1UDZ2_9ZZZZ</name>
<keyword evidence="1" id="KW-0175">Coiled coil</keyword>
<evidence type="ECO:0000256" key="1">
    <source>
        <dbReference type="SAM" id="Coils"/>
    </source>
</evidence>
<accession>X1UDZ2</accession>
<protein>
    <submittedName>
        <fullName evidence="2">Uncharacterized protein</fullName>
    </submittedName>
</protein>
<proteinExistence type="predicted"/>
<sequence length="67" mass="7739">MADPCSLGKEAKMKIKKIRNWLVQLFRKGGLWKYATSKGLIGMVKRMDKEESRLQQVKNELNITSTL</sequence>
<organism evidence="2">
    <name type="scientific">marine sediment metagenome</name>
    <dbReference type="NCBI Taxonomy" id="412755"/>
    <lineage>
        <taxon>unclassified sequences</taxon>
        <taxon>metagenomes</taxon>
        <taxon>ecological metagenomes</taxon>
    </lineage>
</organism>
<feature type="coiled-coil region" evidence="1">
    <location>
        <begin position="40"/>
        <end position="67"/>
    </location>
</feature>
<gene>
    <name evidence="2" type="ORF">S12H4_44564</name>
</gene>